<feature type="domain" description="N-acetyltransferase" evidence="3">
    <location>
        <begin position="6"/>
        <end position="162"/>
    </location>
</feature>
<keyword evidence="1 4" id="KW-0808">Transferase</keyword>
<evidence type="ECO:0000256" key="1">
    <source>
        <dbReference type="ARBA" id="ARBA00022679"/>
    </source>
</evidence>
<dbReference type="PANTHER" id="PTHR43877:SF2">
    <property type="entry name" value="AMINOALKYLPHOSPHONATE N-ACETYLTRANSFERASE-RELATED"/>
    <property type="match status" value="1"/>
</dbReference>
<dbReference type="Proteomes" id="UP000295705">
    <property type="component" value="Unassembled WGS sequence"/>
</dbReference>
<evidence type="ECO:0000256" key="2">
    <source>
        <dbReference type="ARBA" id="ARBA00023315"/>
    </source>
</evidence>
<keyword evidence="2" id="KW-0012">Acyltransferase</keyword>
<keyword evidence="5" id="KW-1185">Reference proteome</keyword>
<evidence type="ECO:0000259" key="3">
    <source>
        <dbReference type="PROSITE" id="PS51186"/>
    </source>
</evidence>
<dbReference type="Pfam" id="PF00583">
    <property type="entry name" value="Acetyltransf_1"/>
    <property type="match status" value="1"/>
</dbReference>
<evidence type="ECO:0000313" key="5">
    <source>
        <dbReference type="Proteomes" id="UP000295705"/>
    </source>
</evidence>
<dbReference type="InterPro" id="IPR050832">
    <property type="entry name" value="Bact_Acetyltransf"/>
</dbReference>
<dbReference type="GO" id="GO:0016747">
    <property type="term" value="F:acyltransferase activity, transferring groups other than amino-acyl groups"/>
    <property type="evidence" value="ECO:0007669"/>
    <property type="project" value="InterPro"/>
</dbReference>
<dbReference type="RefSeq" id="WP_133825106.1">
    <property type="nucleotide sequence ID" value="NZ_BAABHR010000049.1"/>
</dbReference>
<proteinExistence type="predicted"/>
<accession>A0A4R6VT38</accession>
<protein>
    <submittedName>
        <fullName evidence="4">Acetyltransferase (GNAT) family protein</fullName>
    </submittedName>
</protein>
<dbReference type="InterPro" id="IPR016181">
    <property type="entry name" value="Acyl_CoA_acyltransferase"/>
</dbReference>
<organism evidence="4 5">
    <name type="scientific">Actinomycetospora succinea</name>
    <dbReference type="NCBI Taxonomy" id="663603"/>
    <lineage>
        <taxon>Bacteria</taxon>
        <taxon>Bacillati</taxon>
        <taxon>Actinomycetota</taxon>
        <taxon>Actinomycetes</taxon>
        <taxon>Pseudonocardiales</taxon>
        <taxon>Pseudonocardiaceae</taxon>
        <taxon>Actinomycetospora</taxon>
    </lineage>
</organism>
<dbReference type="InterPro" id="IPR000182">
    <property type="entry name" value="GNAT_dom"/>
</dbReference>
<dbReference type="AlphaFoldDB" id="A0A4R6VT38"/>
<dbReference type="SUPFAM" id="SSF55729">
    <property type="entry name" value="Acyl-CoA N-acyltransferases (Nat)"/>
    <property type="match status" value="1"/>
</dbReference>
<reference evidence="4 5" key="1">
    <citation type="submission" date="2019-03" db="EMBL/GenBank/DDBJ databases">
        <title>Genomic Encyclopedia of Type Strains, Phase IV (KMG-IV): sequencing the most valuable type-strain genomes for metagenomic binning, comparative biology and taxonomic classification.</title>
        <authorList>
            <person name="Goeker M."/>
        </authorList>
    </citation>
    <scope>NUCLEOTIDE SEQUENCE [LARGE SCALE GENOMIC DNA]</scope>
    <source>
        <strain evidence="4 5">DSM 45775</strain>
    </source>
</reference>
<dbReference type="EMBL" id="SNYO01000001">
    <property type="protein sequence ID" value="TDQ65797.1"/>
    <property type="molecule type" value="Genomic_DNA"/>
</dbReference>
<comment type="caution">
    <text evidence="4">The sequence shown here is derived from an EMBL/GenBank/DDBJ whole genome shotgun (WGS) entry which is preliminary data.</text>
</comment>
<sequence>MEIVLAPVRPDSPDGLTALRAYAGELARRWPEKAPKPEWSEEFLADDPMALTPPSGVFVVAKADEQVVGCAGLRFEGADVPPGAGEVKRMWVDPTIRGQGLGRRLLAHLTDLAREAGLRRLVLDTAEDLAAARALYVREGFVETEPYNANPYAHHWFTRDLW</sequence>
<dbReference type="PANTHER" id="PTHR43877">
    <property type="entry name" value="AMINOALKYLPHOSPHONATE N-ACETYLTRANSFERASE-RELATED-RELATED"/>
    <property type="match status" value="1"/>
</dbReference>
<dbReference type="PROSITE" id="PS51186">
    <property type="entry name" value="GNAT"/>
    <property type="match status" value="1"/>
</dbReference>
<dbReference type="CDD" id="cd04301">
    <property type="entry name" value="NAT_SF"/>
    <property type="match status" value="1"/>
</dbReference>
<name>A0A4R6VT38_9PSEU</name>
<evidence type="ECO:0000313" key="4">
    <source>
        <dbReference type="EMBL" id="TDQ65797.1"/>
    </source>
</evidence>
<dbReference type="OrthoDB" id="70840at2"/>
<gene>
    <name evidence="4" type="ORF">EV188_1011049</name>
</gene>
<dbReference type="Gene3D" id="3.40.630.30">
    <property type="match status" value="1"/>
</dbReference>